<dbReference type="GO" id="GO:0005524">
    <property type="term" value="F:ATP binding"/>
    <property type="evidence" value="ECO:0007669"/>
    <property type="project" value="UniProtKB-KW"/>
</dbReference>
<dbReference type="SMART" id="SM00845">
    <property type="entry name" value="GatB_Yqey"/>
    <property type="match status" value="1"/>
</dbReference>
<evidence type="ECO:0000256" key="5">
    <source>
        <dbReference type="ARBA" id="ARBA00022917"/>
    </source>
</evidence>
<comment type="subunit">
    <text evidence="7">Subunit of the heterotrimeric GatCAB amidotransferase (AdT) complex, composed of A, B and C subunits.</text>
</comment>
<keyword evidence="5 7" id="KW-0648">Protein biosynthesis</keyword>
<keyword evidence="11" id="KW-1185">Reference proteome</keyword>
<dbReference type="InterPro" id="IPR018027">
    <property type="entry name" value="Asn/Gln_amidotransferase"/>
</dbReference>
<dbReference type="NCBIfam" id="TIGR00133">
    <property type="entry name" value="gatB"/>
    <property type="match status" value="1"/>
</dbReference>
<evidence type="ECO:0000256" key="4">
    <source>
        <dbReference type="ARBA" id="ARBA00022840"/>
    </source>
</evidence>
<dbReference type="InterPro" id="IPR004413">
    <property type="entry name" value="GatB"/>
</dbReference>
<accession>A0A8E2EI93</accession>
<evidence type="ECO:0000256" key="8">
    <source>
        <dbReference type="SAM" id="MobiDB-lite"/>
    </source>
</evidence>
<dbReference type="AlphaFoldDB" id="A0A8E2EI93"/>
<feature type="domain" description="Asn/Gln amidotransferase" evidence="9">
    <location>
        <begin position="439"/>
        <end position="602"/>
    </location>
</feature>
<comment type="catalytic activity">
    <reaction evidence="6 7">
        <text>L-glutamyl-tRNA(Gln) + L-glutamine + ATP + H2O = L-glutaminyl-tRNA(Gln) + L-glutamate + ADP + phosphate + H(+)</text>
        <dbReference type="Rhea" id="RHEA:17521"/>
        <dbReference type="Rhea" id="RHEA-COMP:9681"/>
        <dbReference type="Rhea" id="RHEA-COMP:9684"/>
        <dbReference type="ChEBI" id="CHEBI:15377"/>
        <dbReference type="ChEBI" id="CHEBI:15378"/>
        <dbReference type="ChEBI" id="CHEBI:29985"/>
        <dbReference type="ChEBI" id="CHEBI:30616"/>
        <dbReference type="ChEBI" id="CHEBI:43474"/>
        <dbReference type="ChEBI" id="CHEBI:58359"/>
        <dbReference type="ChEBI" id="CHEBI:78520"/>
        <dbReference type="ChEBI" id="CHEBI:78521"/>
        <dbReference type="ChEBI" id="CHEBI:456216"/>
    </reaction>
</comment>
<dbReference type="GO" id="GO:0030956">
    <property type="term" value="C:glutamyl-tRNA(Gln) amidotransferase complex"/>
    <property type="evidence" value="ECO:0007669"/>
    <property type="project" value="UniProtKB-UniRule"/>
</dbReference>
<dbReference type="InterPro" id="IPR003789">
    <property type="entry name" value="Asn/Gln_tRNA_amidoTrase-B-like"/>
</dbReference>
<dbReference type="Pfam" id="PF02637">
    <property type="entry name" value="GatB_Yqey"/>
    <property type="match status" value="1"/>
</dbReference>
<evidence type="ECO:0000256" key="3">
    <source>
        <dbReference type="ARBA" id="ARBA00022741"/>
    </source>
</evidence>
<dbReference type="InterPro" id="IPR006075">
    <property type="entry name" value="Asn/Gln-tRNA_Trfase_suB/E_cat"/>
</dbReference>
<dbReference type="GO" id="GO:0050567">
    <property type="term" value="F:glutaminyl-tRNA synthase (glutamine-hydrolyzing) activity"/>
    <property type="evidence" value="ECO:0007669"/>
    <property type="project" value="UniProtKB-UniRule"/>
</dbReference>
<keyword evidence="3 7" id="KW-0547">Nucleotide-binding</keyword>
<keyword evidence="4 7" id="KW-0067">ATP-binding</keyword>
<proteinExistence type="inferred from homology"/>
<comment type="similarity">
    <text evidence="1 7">Belongs to the GatB/GatE family. GatB subfamily.</text>
</comment>
<evidence type="ECO:0000256" key="6">
    <source>
        <dbReference type="ARBA" id="ARBA00047913"/>
    </source>
</evidence>
<dbReference type="InterPro" id="IPR014746">
    <property type="entry name" value="Gln_synth/guanido_kin_cat_dom"/>
</dbReference>
<evidence type="ECO:0000256" key="7">
    <source>
        <dbReference type="HAMAP-Rule" id="MF_03147"/>
    </source>
</evidence>
<reference evidence="10 11" key="1">
    <citation type="journal article" date="2016" name="Nat. Commun.">
        <title>Ectomycorrhizal ecology is imprinted in the genome of the dominant symbiotic fungus Cenococcum geophilum.</title>
        <authorList>
            <consortium name="DOE Joint Genome Institute"/>
            <person name="Peter M."/>
            <person name="Kohler A."/>
            <person name="Ohm R.A."/>
            <person name="Kuo A."/>
            <person name="Krutzmann J."/>
            <person name="Morin E."/>
            <person name="Arend M."/>
            <person name="Barry K.W."/>
            <person name="Binder M."/>
            <person name="Choi C."/>
            <person name="Clum A."/>
            <person name="Copeland A."/>
            <person name="Grisel N."/>
            <person name="Haridas S."/>
            <person name="Kipfer T."/>
            <person name="LaButti K."/>
            <person name="Lindquist E."/>
            <person name="Lipzen A."/>
            <person name="Maire R."/>
            <person name="Meier B."/>
            <person name="Mihaltcheva S."/>
            <person name="Molinier V."/>
            <person name="Murat C."/>
            <person name="Poggeler S."/>
            <person name="Quandt C.A."/>
            <person name="Sperisen C."/>
            <person name="Tritt A."/>
            <person name="Tisserant E."/>
            <person name="Crous P.W."/>
            <person name="Henrissat B."/>
            <person name="Nehls U."/>
            <person name="Egli S."/>
            <person name="Spatafora J.W."/>
            <person name="Grigoriev I.V."/>
            <person name="Martin F.M."/>
        </authorList>
    </citation>
    <scope>NUCLEOTIDE SEQUENCE [LARGE SCALE GENOMIC DNA]</scope>
    <source>
        <strain evidence="10 11">CBS 459.81</strain>
    </source>
</reference>
<evidence type="ECO:0000256" key="1">
    <source>
        <dbReference type="ARBA" id="ARBA00005306"/>
    </source>
</evidence>
<dbReference type="SUPFAM" id="SSF55931">
    <property type="entry name" value="Glutamine synthetase/guanido kinase"/>
    <property type="match status" value="1"/>
</dbReference>
<sequence length="608" mass="68445">MFACLSTSFPALLSRRAFVCRTCLRHIRRQQLSANSSIIHLQSRLLQTSTPAEDAVSFRKQLKDEAKMKRLERGSNPSKKKSKGRDPRLEKWELTVGIEIHAELNTARKLFSSAATSSSEAPNTHVALFDVAFPGSQPHFQRETLIPALRAAIALHCEIQSRSTFDRKHYFYQDQPAGYQITQYYEPFAKDGRITLYDHDGIAPEDGKSITIGIKQIQLEQDTAKTIQQPPSTHLLDFNRVSHPLIEIITLPHIHHPSTAAACVRKIQAILKTVNAVTAGMEMGGLRADVNVSVRERYRNVEAGHGNSYYGVTGLGQRTEIKNLSSFKAVEDAIIAERDRQIDVLEAGGVIEGETRGWTLGSTETKRLRGKEGEIDYRYMPDPDLGPVIIGQDVIRYLRESLPLLPERIEDMLVNSPEYGLTLKDSKTLAALDDGDRLDYYLDVVRILRKECKDDSKSLERVGRMAGNWVLHELGGHFSTAEQEWSESTVSSIQLASIILHLLRRQVTGRTAKILLSTIFHGDNRSVEQIIADENMTLRPMSRDEYLAFAKELLEENPDMVNAIQQKRQHGKIMYLVGQMVRRGDEGRVEAGTAELVLRELLEIPSET</sequence>
<dbReference type="Pfam" id="PF02934">
    <property type="entry name" value="GatB_N"/>
    <property type="match status" value="1"/>
</dbReference>
<dbReference type="NCBIfam" id="NF004012">
    <property type="entry name" value="PRK05477.1-2"/>
    <property type="match status" value="1"/>
</dbReference>
<evidence type="ECO:0000259" key="9">
    <source>
        <dbReference type="SMART" id="SM00845"/>
    </source>
</evidence>
<dbReference type="GO" id="GO:0070681">
    <property type="term" value="P:glutaminyl-tRNAGln biosynthesis via transamidation"/>
    <property type="evidence" value="ECO:0007669"/>
    <property type="project" value="UniProtKB-UniRule"/>
</dbReference>
<feature type="region of interest" description="Disordered" evidence="8">
    <location>
        <begin position="66"/>
        <end position="88"/>
    </location>
</feature>
<dbReference type="InterPro" id="IPR017959">
    <property type="entry name" value="Asn/Gln-tRNA_amidoTrfase_suB/E"/>
</dbReference>
<dbReference type="EC" id="6.3.5.-" evidence="7"/>
<dbReference type="PROSITE" id="PS01234">
    <property type="entry name" value="GATB"/>
    <property type="match status" value="1"/>
</dbReference>
<dbReference type="Proteomes" id="UP000250266">
    <property type="component" value="Unassembled WGS sequence"/>
</dbReference>
<dbReference type="EMBL" id="KV744836">
    <property type="protein sequence ID" value="OCK84492.1"/>
    <property type="molecule type" value="Genomic_DNA"/>
</dbReference>
<evidence type="ECO:0000256" key="2">
    <source>
        <dbReference type="ARBA" id="ARBA00022598"/>
    </source>
</evidence>
<dbReference type="GO" id="GO:0005739">
    <property type="term" value="C:mitochondrion"/>
    <property type="evidence" value="ECO:0007669"/>
    <property type="project" value="UniProtKB-SubCell"/>
</dbReference>
<comment type="subcellular location">
    <subcellularLocation>
        <location evidence="7">Mitochondrion</location>
    </subcellularLocation>
</comment>
<evidence type="ECO:0000313" key="11">
    <source>
        <dbReference type="Proteomes" id="UP000250266"/>
    </source>
</evidence>
<dbReference type="PANTHER" id="PTHR11659">
    <property type="entry name" value="GLUTAMYL-TRNA GLN AMIDOTRANSFERASE SUBUNIT B MITOCHONDRIAL AND PROKARYOTIC PET112-RELATED"/>
    <property type="match status" value="1"/>
</dbReference>
<dbReference type="PANTHER" id="PTHR11659:SF0">
    <property type="entry name" value="GLUTAMYL-TRNA(GLN) AMIDOTRANSFERASE SUBUNIT B, MITOCHONDRIAL"/>
    <property type="match status" value="1"/>
</dbReference>
<keyword evidence="2 7" id="KW-0436">Ligase</keyword>
<dbReference type="OrthoDB" id="1722066at2759"/>
<dbReference type="InterPro" id="IPR017958">
    <property type="entry name" value="Gln-tRNA_amidoTrfase_suB_CS"/>
</dbReference>
<dbReference type="GO" id="GO:0032543">
    <property type="term" value="P:mitochondrial translation"/>
    <property type="evidence" value="ECO:0007669"/>
    <property type="project" value="UniProtKB-UniRule"/>
</dbReference>
<name>A0A8E2EI93_9PEZI</name>
<dbReference type="HAMAP" id="MF_00121">
    <property type="entry name" value="GatB"/>
    <property type="match status" value="1"/>
</dbReference>
<dbReference type="SUPFAM" id="SSF89095">
    <property type="entry name" value="GatB/YqeY motif"/>
    <property type="match status" value="1"/>
</dbReference>
<organism evidence="10 11">
    <name type="scientific">Lepidopterella palustris CBS 459.81</name>
    <dbReference type="NCBI Taxonomy" id="1314670"/>
    <lineage>
        <taxon>Eukaryota</taxon>
        <taxon>Fungi</taxon>
        <taxon>Dikarya</taxon>
        <taxon>Ascomycota</taxon>
        <taxon>Pezizomycotina</taxon>
        <taxon>Dothideomycetes</taxon>
        <taxon>Pleosporomycetidae</taxon>
        <taxon>Mytilinidiales</taxon>
        <taxon>Argynnaceae</taxon>
        <taxon>Lepidopterella</taxon>
    </lineage>
</organism>
<comment type="function">
    <text evidence="7">Allows the formation of correctly charged Gln-tRNA(Gln) through the transamidation of misacylated Glu-tRNA(Gln) in the mitochondria. The reaction takes place in the presence of glutamine and ATP through an activated gamma-phospho-Glu-tRNA(Gln).</text>
</comment>
<gene>
    <name evidence="10" type="ORF">K432DRAFT_378510</name>
</gene>
<keyword evidence="7" id="KW-0496">Mitochondrion</keyword>
<protein>
    <recommendedName>
        <fullName evidence="7">Glutamyl-tRNA(Gln) amidotransferase subunit B, mitochondrial</fullName>
        <shortName evidence="7">Glu-AdT subunit B</shortName>
        <ecNumber evidence="7">6.3.5.-</ecNumber>
    </recommendedName>
</protein>
<evidence type="ECO:0000313" key="10">
    <source>
        <dbReference type="EMBL" id="OCK84492.1"/>
    </source>
</evidence>